<reference evidence="4 5" key="1">
    <citation type="submission" date="2019-01" db="EMBL/GenBank/DDBJ databases">
        <title>Ktedonosporobacter rubrisoli SCAWS-G2.</title>
        <authorList>
            <person name="Huang Y."/>
            <person name="Yan B."/>
        </authorList>
    </citation>
    <scope>NUCLEOTIDE SEQUENCE [LARGE SCALE GENOMIC DNA]</scope>
    <source>
        <strain evidence="4 5">SCAWS-G2</strain>
    </source>
</reference>
<keyword evidence="5" id="KW-1185">Reference proteome</keyword>
<organism evidence="4 5">
    <name type="scientific">Ktedonosporobacter rubrisoli</name>
    <dbReference type="NCBI Taxonomy" id="2509675"/>
    <lineage>
        <taxon>Bacteria</taxon>
        <taxon>Bacillati</taxon>
        <taxon>Chloroflexota</taxon>
        <taxon>Ktedonobacteria</taxon>
        <taxon>Ktedonobacterales</taxon>
        <taxon>Ktedonosporobacteraceae</taxon>
        <taxon>Ktedonosporobacter</taxon>
    </lineage>
</organism>
<dbReference type="InterPro" id="IPR002213">
    <property type="entry name" value="UDP_glucos_trans"/>
</dbReference>
<dbReference type="NCBIfam" id="TIGR01426">
    <property type="entry name" value="MGT"/>
    <property type="match status" value="1"/>
</dbReference>
<dbReference type="RefSeq" id="WP_129889954.1">
    <property type="nucleotide sequence ID" value="NZ_CP035758.1"/>
</dbReference>
<dbReference type="Proteomes" id="UP000290365">
    <property type="component" value="Chromosome"/>
</dbReference>
<dbReference type="GO" id="GO:0008194">
    <property type="term" value="F:UDP-glycosyltransferase activity"/>
    <property type="evidence" value="ECO:0007669"/>
    <property type="project" value="InterPro"/>
</dbReference>
<evidence type="ECO:0000259" key="3">
    <source>
        <dbReference type="Pfam" id="PF06722"/>
    </source>
</evidence>
<dbReference type="InterPro" id="IPR010610">
    <property type="entry name" value="EryCIII-like_C"/>
</dbReference>
<dbReference type="PANTHER" id="PTHR48050">
    <property type="entry name" value="STEROL 3-BETA-GLUCOSYLTRANSFERASE"/>
    <property type="match status" value="1"/>
</dbReference>
<dbReference type="KEGG" id="kbs:EPA93_24125"/>
<feature type="domain" description="Erythromycin biosynthesis protein CIII-like C-terminal" evidence="3">
    <location>
        <begin position="238"/>
        <end position="360"/>
    </location>
</feature>
<protein>
    <submittedName>
        <fullName evidence="4">Glycosyl transferase</fullName>
    </submittedName>
</protein>
<dbReference type="FunFam" id="3.40.50.2000:FF:000072">
    <property type="entry name" value="Glycosyl transferase"/>
    <property type="match status" value="1"/>
</dbReference>
<dbReference type="SUPFAM" id="SSF53756">
    <property type="entry name" value="UDP-Glycosyltransferase/glycogen phosphorylase"/>
    <property type="match status" value="1"/>
</dbReference>
<sequence length="393" mass="44176">MTTYIFLPPPGFGHVNPTLAIAHELVQRGHEVIYYLPEPFQEAVQATGALFRPYDSKLMKNLHPTVMVEECRHVLGQVLDHIAAERPDVIVYEPYLWARIVIEVLKVPAVALHSSYAINEHFNLFSLFNQHVPGMQEIWAQIKAGLAEICTTYHVAPFDLQSAALQVEPLNIVFLPRAFQPRADTFDERYLFVGPSILPHIRPIDFPLDRLDESRPLLYISLGTVWNDRLAFFQQCFEAFGASDYQVVLSHGRRIDPAMLGPIPNNFLVCAQAPQLSLLSRARVFVTHGGMNSVMESLFSGVPLVVLPQMGDQFLTAQEVTQRGLGIALDQETVNATTLRETVGRVAREPSWRSATSQMQRIAQEAGGYQRATDAILQFAEIRRNTKQGEIFS</sequence>
<dbReference type="PANTHER" id="PTHR48050:SF13">
    <property type="entry name" value="STEROL 3-BETA-GLUCOSYLTRANSFERASE UGT80A2"/>
    <property type="match status" value="1"/>
</dbReference>
<dbReference type="InterPro" id="IPR050426">
    <property type="entry name" value="Glycosyltransferase_28"/>
</dbReference>
<evidence type="ECO:0000313" key="5">
    <source>
        <dbReference type="Proteomes" id="UP000290365"/>
    </source>
</evidence>
<evidence type="ECO:0000256" key="1">
    <source>
        <dbReference type="ARBA" id="ARBA00009995"/>
    </source>
</evidence>
<dbReference type="OrthoDB" id="140855at2"/>
<evidence type="ECO:0000256" key="2">
    <source>
        <dbReference type="ARBA" id="ARBA00022679"/>
    </source>
</evidence>
<gene>
    <name evidence="4" type="ORF">EPA93_24125</name>
</gene>
<dbReference type="GO" id="GO:0017000">
    <property type="term" value="P:antibiotic biosynthetic process"/>
    <property type="evidence" value="ECO:0007669"/>
    <property type="project" value="UniProtKB-ARBA"/>
</dbReference>
<dbReference type="EMBL" id="CP035758">
    <property type="protein sequence ID" value="QBD78901.1"/>
    <property type="molecule type" value="Genomic_DNA"/>
</dbReference>
<evidence type="ECO:0000313" key="4">
    <source>
        <dbReference type="EMBL" id="QBD78901.1"/>
    </source>
</evidence>
<dbReference type="AlphaFoldDB" id="A0A4V0YZ91"/>
<keyword evidence="2 4" id="KW-0808">Transferase</keyword>
<dbReference type="InterPro" id="IPR006326">
    <property type="entry name" value="UDPGT_MGT-like"/>
</dbReference>
<dbReference type="GO" id="GO:0016758">
    <property type="term" value="F:hexosyltransferase activity"/>
    <property type="evidence" value="ECO:0007669"/>
    <property type="project" value="InterPro"/>
</dbReference>
<dbReference type="Gene3D" id="3.40.50.2000">
    <property type="entry name" value="Glycogen Phosphorylase B"/>
    <property type="match status" value="2"/>
</dbReference>
<proteinExistence type="inferred from homology"/>
<name>A0A4V0YZ91_KTERU</name>
<comment type="similarity">
    <text evidence="1">Belongs to the UDP-glycosyltransferase family.</text>
</comment>
<dbReference type="CDD" id="cd03784">
    <property type="entry name" value="GT1_Gtf-like"/>
    <property type="match status" value="1"/>
</dbReference>
<accession>A0A4V0YZ91</accession>
<dbReference type="Pfam" id="PF06722">
    <property type="entry name" value="EryCIII-like_C"/>
    <property type="match status" value="1"/>
</dbReference>